<gene>
    <name evidence="4" type="ORF">GW590_00630</name>
</gene>
<evidence type="ECO:0000256" key="3">
    <source>
        <dbReference type="SAM" id="Phobius"/>
    </source>
</evidence>
<name>A0A848MD59_9GAMM</name>
<organism evidence="4 5">
    <name type="scientific">Rouxiella aceris</name>
    <dbReference type="NCBI Taxonomy" id="2703884"/>
    <lineage>
        <taxon>Bacteria</taxon>
        <taxon>Pseudomonadati</taxon>
        <taxon>Pseudomonadota</taxon>
        <taxon>Gammaproteobacteria</taxon>
        <taxon>Enterobacterales</taxon>
        <taxon>Yersiniaceae</taxon>
        <taxon>Rouxiella</taxon>
    </lineage>
</organism>
<dbReference type="Gene3D" id="3.40.1690.10">
    <property type="entry name" value="secretion proteins EscU"/>
    <property type="match status" value="1"/>
</dbReference>
<proteinExistence type="inferred from homology"/>
<evidence type="ECO:0000313" key="4">
    <source>
        <dbReference type="EMBL" id="NMP25396.1"/>
    </source>
</evidence>
<reference evidence="4 5" key="1">
    <citation type="submission" date="2020-01" db="EMBL/GenBank/DDBJ databases">
        <authorList>
            <person name="Lee S.D."/>
        </authorList>
    </citation>
    <scope>NUCLEOTIDE SEQUENCE [LARGE SCALE GENOMIC DNA]</scope>
    <source>
        <strain evidence="4 5">SAP-1</strain>
    </source>
</reference>
<dbReference type="AlphaFoldDB" id="A0A848MD59"/>
<feature type="transmembrane region" description="Helical" evidence="3">
    <location>
        <begin position="175"/>
        <end position="204"/>
    </location>
</feature>
<comment type="caution">
    <text evidence="4">The sequence shown here is derived from an EMBL/GenBank/DDBJ whole genome shotgun (WGS) entry which is preliminary data.</text>
</comment>
<dbReference type="EMBL" id="JAADJU010000001">
    <property type="protein sequence ID" value="NMP25396.1"/>
    <property type="molecule type" value="Genomic_DNA"/>
</dbReference>
<dbReference type="Pfam" id="PF01312">
    <property type="entry name" value="Bac_export_2"/>
    <property type="match status" value="1"/>
</dbReference>
<evidence type="ECO:0000256" key="1">
    <source>
        <dbReference type="ARBA" id="ARBA00010690"/>
    </source>
</evidence>
<evidence type="ECO:0000313" key="5">
    <source>
        <dbReference type="Proteomes" id="UP000585363"/>
    </source>
</evidence>
<reference evidence="4 5" key="2">
    <citation type="submission" date="2020-06" db="EMBL/GenBank/DDBJ databases">
        <title>Polyphasic characterization of a Rahnella strain isolated from tree sap.</title>
        <authorList>
            <person name="Kim I.S."/>
        </authorList>
    </citation>
    <scope>NUCLEOTIDE SEQUENCE [LARGE SCALE GENOMIC DNA]</scope>
    <source>
        <strain evidence="4 5">SAP-1</strain>
    </source>
</reference>
<feature type="transmembrane region" description="Helical" evidence="3">
    <location>
        <begin position="74"/>
        <end position="99"/>
    </location>
</feature>
<dbReference type="InterPro" id="IPR029025">
    <property type="entry name" value="T3SS_substrate_exporter_C"/>
</dbReference>
<dbReference type="InterPro" id="IPR006135">
    <property type="entry name" value="T3SS_substrate_exporter"/>
</dbReference>
<evidence type="ECO:0000256" key="2">
    <source>
        <dbReference type="SAM" id="MobiDB-lite"/>
    </source>
</evidence>
<accession>A0A848MD59</accession>
<keyword evidence="3" id="KW-0472">Membrane</keyword>
<dbReference type="PANTHER" id="PTHR30531:SF14">
    <property type="entry name" value="SURFACE PRESENTATION OF ANTIGENS PROTEIN SPAS"/>
    <property type="match status" value="1"/>
</dbReference>
<feature type="region of interest" description="Disordered" evidence="2">
    <location>
        <begin position="1"/>
        <end position="22"/>
    </location>
</feature>
<dbReference type="Proteomes" id="UP000585363">
    <property type="component" value="Unassembled WGS sequence"/>
</dbReference>
<dbReference type="GO" id="GO:0005886">
    <property type="term" value="C:plasma membrane"/>
    <property type="evidence" value="ECO:0007669"/>
    <property type="project" value="TreeGrafter"/>
</dbReference>
<sequence length="364" mass="41410">MSEKNQKATPQKLKESRKKGQVQQSQDIPKLFIFAGIMETCLFLVDSSVDRLQSVITFSLDRMLINNNAVYEELLWNSLLVLAPLVIIPCAIACFLRVLGGWVQFGPLFSVEALKPKAENMSPMGQLKKMFAGKQFVQLLINFIKAVSIAGIFYLCLYPQLNTLVLLIHGTLDEYWHAIFTILTHLLRWILLLLVVISVIDFFIQRYFFLKQQKMSREDIMDEYKKSEGSPEIKNARRSIAYELSQQPGNNQTKTNMKDADVLLVNPTHFAVGLHYRTGITPLPKLLFKASGANALALIDQAQKSKIPVIKKVWLARKLYHTSNEGDYIPRDCLRPVAEIYKLLQTLEKNLVLKNEPSTPPGND</sequence>
<keyword evidence="3" id="KW-1133">Transmembrane helix</keyword>
<keyword evidence="5" id="KW-1185">Reference proteome</keyword>
<dbReference type="PRINTS" id="PR00950">
    <property type="entry name" value="TYPE3IMSPROT"/>
</dbReference>
<dbReference type="SUPFAM" id="SSF160544">
    <property type="entry name" value="EscU C-terminal domain-like"/>
    <property type="match status" value="1"/>
</dbReference>
<dbReference type="GO" id="GO:0009306">
    <property type="term" value="P:protein secretion"/>
    <property type="evidence" value="ECO:0007669"/>
    <property type="project" value="InterPro"/>
</dbReference>
<comment type="similarity">
    <text evidence="1">Belongs to the type III secretion exporter family.</text>
</comment>
<protein>
    <submittedName>
        <fullName evidence="4">EscU/YscU/HrcU family type III secretion system export apparatus switch protein</fullName>
    </submittedName>
</protein>
<keyword evidence="3" id="KW-0812">Transmembrane</keyword>
<dbReference type="RefSeq" id="WP_169401104.1">
    <property type="nucleotide sequence ID" value="NZ_JAADJU010000001.1"/>
</dbReference>
<dbReference type="PANTHER" id="PTHR30531">
    <property type="entry name" value="FLAGELLAR BIOSYNTHETIC PROTEIN FLHB"/>
    <property type="match status" value="1"/>
</dbReference>
<feature type="transmembrane region" description="Helical" evidence="3">
    <location>
        <begin position="136"/>
        <end position="155"/>
    </location>
</feature>